<sequence>MRCKIEQKGWLDLIDGSTPIPAQDLNSNGTNTPHSRPEAEDASDFAANRPVQLRYVNMSKKRYVFESRFLGIEGFNIPGGEDENPHLSNDEYLGIPDYMQNYLKAELPLMAEQGAIVTPTKGTPVDGTPVKGTPTKVTPIKGQDGDETGQHGGGGDLNGTGY</sequence>
<feature type="region of interest" description="Disordered" evidence="1">
    <location>
        <begin position="16"/>
        <end position="42"/>
    </location>
</feature>
<evidence type="ECO:0000313" key="3">
    <source>
        <dbReference type="Proteomes" id="UP000283090"/>
    </source>
</evidence>
<feature type="region of interest" description="Disordered" evidence="1">
    <location>
        <begin position="120"/>
        <end position="162"/>
    </location>
</feature>
<dbReference type="EMBL" id="SAEB01000009">
    <property type="protein sequence ID" value="RVD82730.1"/>
    <property type="molecule type" value="Genomic_DNA"/>
</dbReference>
<protein>
    <submittedName>
        <fullName evidence="2">Uncharacterized protein</fullName>
    </submittedName>
</protein>
<dbReference type="VEuPathDB" id="FungiDB:DFL_007145"/>
<gene>
    <name evidence="2" type="ORF">DFL_007145</name>
</gene>
<dbReference type="AlphaFoldDB" id="A0A436ZUY5"/>
<feature type="compositionally biased region" description="Gly residues" evidence="1">
    <location>
        <begin position="150"/>
        <end position="162"/>
    </location>
</feature>
<name>A0A436ZUY5_ARTFL</name>
<feature type="compositionally biased region" description="Polar residues" evidence="1">
    <location>
        <begin position="24"/>
        <end position="34"/>
    </location>
</feature>
<dbReference type="GeneID" id="93589456"/>
<accession>A0A436ZUY5</accession>
<reference evidence="2 3" key="1">
    <citation type="submission" date="2019-01" db="EMBL/GenBank/DDBJ databases">
        <title>Intercellular communication is required for trap formation in the nematode-trapping fungus Duddingtonia flagrans.</title>
        <authorList>
            <person name="Youssar L."/>
            <person name="Wernet V."/>
            <person name="Hensel N."/>
            <person name="Hildebrandt H.-G."/>
            <person name="Fischer R."/>
        </authorList>
    </citation>
    <scope>NUCLEOTIDE SEQUENCE [LARGE SCALE GENOMIC DNA]</scope>
    <source>
        <strain evidence="2 3">CBS H-5679</strain>
    </source>
</reference>
<evidence type="ECO:0000256" key="1">
    <source>
        <dbReference type="SAM" id="MobiDB-lite"/>
    </source>
</evidence>
<proteinExistence type="predicted"/>
<feature type="compositionally biased region" description="Low complexity" evidence="1">
    <location>
        <begin position="127"/>
        <end position="142"/>
    </location>
</feature>
<organism evidence="2 3">
    <name type="scientific">Arthrobotrys flagrans</name>
    <name type="common">Nematode-trapping fungus</name>
    <name type="synonym">Trichothecium flagrans</name>
    <dbReference type="NCBI Taxonomy" id="97331"/>
    <lineage>
        <taxon>Eukaryota</taxon>
        <taxon>Fungi</taxon>
        <taxon>Dikarya</taxon>
        <taxon>Ascomycota</taxon>
        <taxon>Pezizomycotina</taxon>
        <taxon>Orbiliomycetes</taxon>
        <taxon>Orbiliales</taxon>
        <taxon>Orbiliaceae</taxon>
        <taxon>Arthrobotrys</taxon>
    </lineage>
</organism>
<comment type="caution">
    <text evidence="2">The sequence shown here is derived from an EMBL/GenBank/DDBJ whole genome shotgun (WGS) entry which is preliminary data.</text>
</comment>
<keyword evidence="3" id="KW-1185">Reference proteome</keyword>
<evidence type="ECO:0000313" key="2">
    <source>
        <dbReference type="EMBL" id="RVD82730.1"/>
    </source>
</evidence>
<dbReference type="Proteomes" id="UP000283090">
    <property type="component" value="Unassembled WGS sequence"/>
</dbReference>
<dbReference type="RefSeq" id="XP_067488274.1">
    <property type="nucleotide sequence ID" value="XM_067636682.1"/>
</dbReference>